<dbReference type="GO" id="GO:0034480">
    <property type="term" value="F:phosphatidylcholine phospholipase C activity"/>
    <property type="evidence" value="ECO:0007669"/>
    <property type="project" value="UniProtKB-EC"/>
</dbReference>
<feature type="region of interest" description="Disordered" evidence="4">
    <location>
        <begin position="43"/>
        <end position="87"/>
    </location>
</feature>
<reference evidence="5 6" key="1">
    <citation type="submission" date="2014-02" db="EMBL/GenBank/DDBJ databases">
        <title>The small core and large imbalanced accessory genome model reveals a collaborative survival strategy of Sorangium cellulosum strains in nature.</title>
        <authorList>
            <person name="Han K."/>
            <person name="Peng R."/>
            <person name="Blom J."/>
            <person name="Li Y.-Z."/>
        </authorList>
    </citation>
    <scope>NUCLEOTIDE SEQUENCE [LARGE SCALE GENOMIC DNA]</scope>
    <source>
        <strain evidence="5 6">So0008-312</strain>
    </source>
</reference>
<evidence type="ECO:0000313" key="6">
    <source>
        <dbReference type="Proteomes" id="UP000075260"/>
    </source>
</evidence>
<dbReference type="CDD" id="cd16013">
    <property type="entry name" value="AcpA"/>
    <property type="match status" value="1"/>
</dbReference>
<feature type="compositionally biased region" description="Gly residues" evidence="4">
    <location>
        <begin position="50"/>
        <end position="85"/>
    </location>
</feature>
<comment type="similarity">
    <text evidence="1">Belongs to the bacterial phospholipase C family.</text>
</comment>
<protein>
    <recommendedName>
        <fullName evidence="2">phospholipase C</fullName>
        <ecNumber evidence="2">3.1.4.3</ecNumber>
    </recommendedName>
</protein>
<name>A0A150QTR2_SORCE</name>
<dbReference type="PROSITE" id="PS51257">
    <property type="entry name" value="PROKAR_LIPOPROTEIN"/>
    <property type="match status" value="1"/>
</dbReference>
<dbReference type="PANTHER" id="PTHR31956:SF1">
    <property type="entry name" value="NON-SPECIFIC PHOSPHOLIPASE C1"/>
    <property type="match status" value="1"/>
</dbReference>
<accession>A0A150QTR2</accession>
<dbReference type="EMBL" id="JEMA01000338">
    <property type="protein sequence ID" value="KYF71383.1"/>
    <property type="molecule type" value="Genomic_DNA"/>
</dbReference>
<dbReference type="EC" id="3.1.4.3" evidence="2"/>
<proteinExistence type="inferred from homology"/>
<dbReference type="Gene3D" id="3.40.720.10">
    <property type="entry name" value="Alkaline Phosphatase, subunit A"/>
    <property type="match status" value="2"/>
</dbReference>
<comment type="caution">
    <text evidence="5">The sequence shown here is derived from an EMBL/GenBank/DDBJ whole genome shotgun (WGS) entry which is preliminary data.</text>
</comment>
<dbReference type="AlphaFoldDB" id="A0A150QTR2"/>
<sequence>MKKQNVSPRDPLTRRHVLTGLGAALGAATFGCSATENAAMREDAASSAGHSGGNGGAGGAGGSGGPGGAGGAGGAEQAGDGGAGGAPADRCAETLGLSPAELLAPIRTIVVLCMENRSFDHYLGSLLLKEGRQIDGLTGRESNLALDGALVSPFELDTFTPADPPHSWDAAHAQWNQGSNDGFVAAHAGPHQRDVMGYHVREHLPILYALADASAVCDRWFCSVLGPTWPNRFFLHGATSRGVSRNVPVTGFTSVFELLSDAGLSSRNYYHDVPWCSGAYFRFKGVSGIERFFEDAAAGLLPAFSIIDPQFFGAAANDDHPDHDVQLGQVLMASIYNALARSPQWGQCLFVVTYDEHGGFFDHVAPPTTMDDDPLFSQLGFRVPSIVAGPFVRRGCAVSTMLDHASVIRTLEARFGIPSLNARSAGANDLSCCIDPALLRDPQPPILLPEVEISLSQLRARTETGISQPELWEAAERGIIPRHLDRRREGPDIARRVLANAERLGAARIRD</sequence>
<dbReference type="OrthoDB" id="9770871at2"/>
<dbReference type="GO" id="GO:0009395">
    <property type="term" value="P:phospholipid catabolic process"/>
    <property type="evidence" value="ECO:0007669"/>
    <property type="project" value="TreeGrafter"/>
</dbReference>
<dbReference type="InterPro" id="IPR017850">
    <property type="entry name" value="Alkaline_phosphatase_core_sf"/>
</dbReference>
<dbReference type="SUPFAM" id="SSF53649">
    <property type="entry name" value="Alkaline phosphatase-like"/>
    <property type="match status" value="1"/>
</dbReference>
<evidence type="ECO:0000313" key="5">
    <source>
        <dbReference type="EMBL" id="KYF71383.1"/>
    </source>
</evidence>
<evidence type="ECO:0000256" key="4">
    <source>
        <dbReference type="SAM" id="MobiDB-lite"/>
    </source>
</evidence>
<dbReference type="Pfam" id="PF04185">
    <property type="entry name" value="Phosphoesterase"/>
    <property type="match status" value="1"/>
</dbReference>
<dbReference type="PROSITE" id="PS51318">
    <property type="entry name" value="TAT"/>
    <property type="match status" value="1"/>
</dbReference>
<evidence type="ECO:0000256" key="2">
    <source>
        <dbReference type="ARBA" id="ARBA00012018"/>
    </source>
</evidence>
<evidence type="ECO:0000256" key="1">
    <source>
        <dbReference type="ARBA" id="ARBA00009717"/>
    </source>
</evidence>
<dbReference type="RefSeq" id="WP_061606985.1">
    <property type="nucleotide sequence ID" value="NZ_JEMA01000338.1"/>
</dbReference>
<keyword evidence="3" id="KW-0378">Hydrolase</keyword>
<organism evidence="5 6">
    <name type="scientific">Sorangium cellulosum</name>
    <name type="common">Polyangium cellulosum</name>
    <dbReference type="NCBI Taxonomy" id="56"/>
    <lineage>
        <taxon>Bacteria</taxon>
        <taxon>Pseudomonadati</taxon>
        <taxon>Myxococcota</taxon>
        <taxon>Polyangia</taxon>
        <taxon>Polyangiales</taxon>
        <taxon>Polyangiaceae</taxon>
        <taxon>Sorangium</taxon>
    </lineage>
</organism>
<gene>
    <name evidence="5" type="ORF">BE15_46905</name>
</gene>
<dbReference type="PANTHER" id="PTHR31956">
    <property type="entry name" value="NON-SPECIFIC PHOSPHOLIPASE C4-RELATED"/>
    <property type="match status" value="1"/>
</dbReference>
<dbReference type="Proteomes" id="UP000075260">
    <property type="component" value="Unassembled WGS sequence"/>
</dbReference>
<dbReference type="InterPro" id="IPR007312">
    <property type="entry name" value="Phosphoesterase"/>
</dbReference>
<dbReference type="InterPro" id="IPR006311">
    <property type="entry name" value="TAT_signal"/>
</dbReference>
<evidence type="ECO:0000256" key="3">
    <source>
        <dbReference type="ARBA" id="ARBA00022801"/>
    </source>
</evidence>